<name>H7FRR9_FLAFP</name>
<dbReference type="PATRIC" id="fig|1086011.3.peg.1885"/>
<dbReference type="EMBL" id="AHKF01000018">
    <property type="protein sequence ID" value="EIA08209.1"/>
    <property type="molecule type" value="Genomic_DNA"/>
</dbReference>
<organism evidence="1 2">
    <name type="scientific">Flavobacterium frigoris (strain PS1)</name>
    <dbReference type="NCBI Taxonomy" id="1086011"/>
    <lineage>
        <taxon>Bacteria</taxon>
        <taxon>Pseudomonadati</taxon>
        <taxon>Bacteroidota</taxon>
        <taxon>Flavobacteriia</taxon>
        <taxon>Flavobacteriales</taxon>
        <taxon>Flavobacteriaceae</taxon>
        <taxon>Flavobacterium</taxon>
    </lineage>
</organism>
<dbReference type="STRING" id="1086011.HJ01_01931"/>
<evidence type="ECO:0000313" key="1">
    <source>
        <dbReference type="EMBL" id="EIA08209.1"/>
    </source>
</evidence>
<protein>
    <submittedName>
        <fullName evidence="1">Uncharacterized protein</fullName>
    </submittedName>
</protein>
<evidence type="ECO:0000313" key="2">
    <source>
        <dbReference type="Proteomes" id="UP000005566"/>
    </source>
</evidence>
<keyword evidence="2" id="KW-1185">Reference proteome</keyword>
<reference evidence="1 2" key="1">
    <citation type="journal article" date="2014" name="Acta Crystallogr. D">
        <title>Structure-based characterization and antifreeze properties of a hyperactive ice-binding protein from the Antarctic bacterium Flavobacterium frigoris PS1.</title>
        <authorList>
            <person name="Do H."/>
            <person name="Kim S.J."/>
            <person name="Kim H.J."/>
            <person name="Lee J.H."/>
        </authorList>
    </citation>
    <scope>NUCLEOTIDE SEQUENCE [LARGE SCALE GENOMIC DNA]</scope>
    <source>
        <strain evidence="1 2">PS1</strain>
    </source>
</reference>
<proteinExistence type="predicted"/>
<dbReference type="AlphaFoldDB" id="H7FRR9"/>
<accession>H7FRR9</accession>
<gene>
    <name evidence="1" type="ORF">HJ01_01931</name>
</gene>
<sequence>MPLPSGLGILGKQLRFFYTTKLTLKNSNKRKIAKHIRLF</sequence>
<dbReference type="Proteomes" id="UP000005566">
    <property type="component" value="Unassembled WGS sequence"/>
</dbReference>
<comment type="caution">
    <text evidence="1">The sequence shown here is derived from an EMBL/GenBank/DDBJ whole genome shotgun (WGS) entry which is preliminary data.</text>
</comment>